<dbReference type="EMBL" id="JPME01000020">
    <property type="protein sequence ID" value="KEZ89099.1"/>
    <property type="molecule type" value="Genomic_DNA"/>
</dbReference>
<name>A0A084JJG5_9FIRM</name>
<dbReference type="Pfam" id="PF13478">
    <property type="entry name" value="XdhC_C"/>
    <property type="match status" value="1"/>
</dbReference>
<feature type="domain" description="XdhC- CoxI" evidence="1">
    <location>
        <begin position="12"/>
        <end position="76"/>
    </location>
</feature>
<accession>A0A084JJG5</accession>
<dbReference type="PANTHER" id="PTHR30388">
    <property type="entry name" value="ALDEHYDE OXIDOREDUCTASE MOLYBDENUM COFACTOR ASSEMBLY PROTEIN"/>
    <property type="match status" value="1"/>
</dbReference>
<evidence type="ECO:0000259" key="2">
    <source>
        <dbReference type="Pfam" id="PF13478"/>
    </source>
</evidence>
<protein>
    <submittedName>
        <fullName evidence="3">Xanthine dehydrogenase</fullName>
    </submittedName>
</protein>
<keyword evidence="4" id="KW-1185">Reference proteome</keyword>
<evidence type="ECO:0000313" key="4">
    <source>
        <dbReference type="Proteomes" id="UP000028525"/>
    </source>
</evidence>
<gene>
    <name evidence="3" type="ORF">IO98_16750</name>
</gene>
<dbReference type="OrthoDB" id="9773039at2"/>
<dbReference type="Pfam" id="PF02625">
    <property type="entry name" value="XdhC_CoxI"/>
    <property type="match status" value="1"/>
</dbReference>
<evidence type="ECO:0000313" key="3">
    <source>
        <dbReference type="EMBL" id="KEZ89099.1"/>
    </source>
</evidence>
<reference evidence="3 4" key="1">
    <citation type="submission" date="2014-07" db="EMBL/GenBank/DDBJ databases">
        <title>Draft genome of Clostridium celerecrescens 152B isolated from sediments associated with methane hydrate from Krishna Godavari basin.</title>
        <authorList>
            <person name="Honkalas V.S."/>
            <person name="Dabir A.P."/>
            <person name="Arora P."/>
            <person name="Dhakephalkar P.K."/>
        </authorList>
    </citation>
    <scope>NUCLEOTIDE SEQUENCE [LARGE SCALE GENOMIC DNA]</scope>
    <source>
        <strain evidence="3 4">152B</strain>
    </source>
</reference>
<feature type="domain" description="XdhC Rossmann" evidence="2">
    <location>
        <begin position="189"/>
        <end position="331"/>
    </location>
</feature>
<organism evidence="3 4">
    <name type="scientific">Lacrimispora celerecrescens</name>
    <dbReference type="NCBI Taxonomy" id="29354"/>
    <lineage>
        <taxon>Bacteria</taxon>
        <taxon>Bacillati</taxon>
        <taxon>Bacillota</taxon>
        <taxon>Clostridia</taxon>
        <taxon>Lachnospirales</taxon>
        <taxon>Lachnospiraceae</taxon>
        <taxon>Lacrimispora</taxon>
    </lineage>
</organism>
<proteinExistence type="predicted"/>
<dbReference type="STRING" id="29354.IO98_16750"/>
<dbReference type="Gene3D" id="3.40.50.720">
    <property type="entry name" value="NAD(P)-binding Rossmann-like Domain"/>
    <property type="match status" value="1"/>
</dbReference>
<dbReference type="RefSeq" id="WP_038283014.1">
    <property type="nucleotide sequence ID" value="NZ_JPME01000020.1"/>
</dbReference>
<dbReference type="InterPro" id="IPR003777">
    <property type="entry name" value="XdhC_CoxI"/>
</dbReference>
<dbReference type="PANTHER" id="PTHR30388:SF6">
    <property type="entry name" value="XANTHINE DEHYDROGENASE SUBUNIT A-RELATED"/>
    <property type="match status" value="1"/>
</dbReference>
<dbReference type="AlphaFoldDB" id="A0A084JJG5"/>
<comment type="caution">
    <text evidence="3">The sequence shown here is derived from an EMBL/GenBank/DDBJ whole genome shotgun (WGS) entry which is preliminary data.</text>
</comment>
<dbReference type="InterPro" id="IPR027051">
    <property type="entry name" value="XdhC_Rossmann_dom"/>
</dbReference>
<dbReference type="InterPro" id="IPR052698">
    <property type="entry name" value="MoCofactor_Util/Proc"/>
</dbReference>
<dbReference type="Proteomes" id="UP000028525">
    <property type="component" value="Unassembled WGS sequence"/>
</dbReference>
<evidence type="ECO:0000259" key="1">
    <source>
        <dbReference type="Pfam" id="PF02625"/>
    </source>
</evidence>
<sequence>MRKLFRTVLETLEKGEDGVLVTIIASSGSTPRGAGSHMLVRQDGTTEGTIGGGAVEYRSIQRSQKAIEEKSSYTHSFVLGKEQVADLGMICGGDVVVYFQYLDHENQEFKELCRKIEEAYDKDEDSWLIMDITDEAAWGLGIYSKSVGFTGIKGIGEEDRKVLLQYKAVQKNFGERKYYSEPLVRAGCVYIFGGGHVAQELVPVLAHVGFRCTVFDDRPEFANDKLFPQAEKTIVGNYERIFDYLELRECDYVCVMTRGHQSDYVVQRQVLTKNTCYIGVIGSRKKLETLAEKLTADGVTREQIDNCHSPIGLEIYAETPAEIAISVAGELIAVRALREGRKK</sequence>